<protein>
    <submittedName>
        <fullName evidence="1">Uncharacterized protein</fullName>
    </submittedName>
</protein>
<evidence type="ECO:0000313" key="1">
    <source>
        <dbReference type="EMBL" id="HAT1597284.1"/>
    </source>
</evidence>
<dbReference type="RefSeq" id="WP_061637056.1">
    <property type="nucleotide sequence ID" value="NZ_CP048618.1"/>
</dbReference>
<dbReference type="Proteomes" id="UP000861567">
    <property type="component" value="Unassembled WGS sequence"/>
</dbReference>
<reference evidence="1" key="1">
    <citation type="journal article" date="2018" name="Genome Biol.">
        <title>SKESA: strategic k-mer extension for scrupulous assemblies.</title>
        <authorList>
            <person name="Souvorov A."/>
            <person name="Agarwala R."/>
            <person name="Lipman D.J."/>
        </authorList>
    </citation>
    <scope>NUCLEOTIDE SEQUENCE</scope>
    <source>
        <strain evidence="1">D3612</strain>
    </source>
</reference>
<gene>
    <name evidence="1" type="ORF">I8Y58_002529</name>
</gene>
<name>A0AAN5KSV6_LEGPN</name>
<proteinExistence type="predicted"/>
<dbReference type="AlphaFoldDB" id="A0AAN5KSV6"/>
<comment type="caution">
    <text evidence="1">The sequence shown here is derived from an EMBL/GenBank/DDBJ whole genome shotgun (WGS) entry which is preliminary data.</text>
</comment>
<accession>A0AAN5KSV6</accession>
<evidence type="ECO:0000313" key="2">
    <source>
        <dbReference type="Proteomes" id="UP000861567"/>
    </source>
</evidence>
<dbReference type="EMBL" id="DACSEI010000031">
    <property type="protein sequence ID" value="HAT1597284.1"/>
    <property type="molecule type" value="Genomic_DNA"/>
</dbReference>
<sequence length="385" mass="44483">MPNKYTFPQDLEKLKQDVLNIIFPIIPANGVSSAPKDFMKIQRTNAGKYLPQHYLVYFLLKDLLGFDNYGRSEKVAWSIPIDFKGKVFLIEHRKMGLGLFASHEQNKEEEAKKIIQLINKAVGKIKPYFNWRASQAINSPYLNVENHSSVIFERYHFFLDQYKSILKTIKQLKNTEDTAALIPSPQVLKLNKQKEWLALATIDAFFSWTEHVFIHLAILKGKITTGNQVAKLALDDWQSKFKLAIDITDGMRPLYDHLCIIKEQIRNYITHGAFGKKGEAFHFHSPIGAIPVFIPKQKEEFQFSFIQKAEIQDDEAIAIIEKFITELWSGSRKPAHLYIQESYLPSILSLANDGTYVKAMKTPEKMENLIDRLCYEFDNASNMDW</sequence>
<reference evidence="1" key="2">
    <citation type="submission" date="2020-11" db="EMBL/GenBank/DDBJ databases">
        <authorList>
            <consortium name="NCBI Pathogen Detection Project"/>
        </authorList>
    </citation>
    <scope>NUCLEOTIDE SEQUENCE</scope>
    <source>
        <strain evidence="1">D3612</strain>
    </source>
</reference>
<organism evidence="1 2">
    <name type="scientific">Legionella pneumophila</name>
    <dbReference type="NCBI Taxonomy" id="446"/>
    <lineage>
        <taxon>Bacteria</taxon>
        <taxon>Pseudomonadati</taxon>
        <taxon>Pseudomonadota</taxon>
        <taxon>Gammaproteobacteria</taxon>
        <taxon>Legionellales</taxon>
        <taxon>Legionellaceae</taxon>
        <taxon>Legionella</taxon>
    </lineage>
</organism>